<name>A0A2V3J4E6_9FLOR</name>
<organism evidence="3 4">
    <name type="scientific">Gracilariopsis chorda</name>
    <dbReference type="NCBI Taxonomy" id="448386"/>
    <lineage>
        <taxon>Eukaryota</taxon>
        <taxon>Rhodophyta</taxon>
        <taxon>Florideophyceae</taxon>
        <taxon>Rhodymeniophycidae</taxon>
        <taxon>Gracilariales</taxon>
        <taxon>Gracilariaceae</taxon>
        <taxon>Gracilariopsis</taxon>
    </lineage>
</organism>
<evidence type="ECO:0000313" key="3">
    <source>
        <dbReference type="EMBL" id="PXF49183.1"/>
    </source>
</evidence>
<keyword evidence="4" id="KW-1185">Reference proteome</keyword>
<dbReference type="PANTHER" id="PTHR22895">
    <property type="entry name" value="ARMADILLO REPEAT-CONTAINING PROTEIN 6"/>
    <property type="match status" value="1"/>
</dbReference>
<comment type="caution">
    <text evidence="3">The sequence shown here is derived from an EMBL/GenBank/DDBJ whole genome shotgun (WGS) entry which is preliminary data.</text>
</comment>
<dbReference type="Proteomes" id="UP000247409">
    <property type="component" value="Unassembled WGS sequence"/>
</dbReference>
<dbReference type="SUPFAM" id="SSF48371">
    <property type="entry name" value="ARM repeat"/>
    <property type="match status" value="1"/>
</dbReference>
<feature type="compositionally biased region" description="Polar residues" evidence="2">
    <location>
        <begin position="48"/>
        <end position="69"/>
    </location>
</feature>
<dbReference type="InterPro" id="IPR011989">
    <property type="entry name" value="ARM-like"/>
</dbReference>
<proteinExistence type="predicted"/>
<gene>
    <name evidence="3" type="ORF">BWQ96_00972</name>
</gene>
<feature type="region of interest" description="Disordered" evidence="2">
    <location>
        <begin position="1"/>
        <end position="69"/>
    </location>
</feature>
<reference evidence="3 4" key="1">
    <citation type="journal article" date="2018" name="Mol. Biol. Evol.">
        <title>Analysis of the draft genome of the red seaweed Gracilariopsis chorda provides insights into genome size evolution in Rhodophyta.</title>
        <authorList>
            <person name="Lee J."/>
            <person name="Yang E.C."/>
            <person name="Graf L."/>
            <person name="Yang J.H."/>
            <person name="Qiu H."/>
            <person name="Zel Zion U."/>
            <person name="Chan C.X."/>
            <person name="Stephens T.G."/>
            <person name="Weber A.P.M."/>
            <person name="Boo G.H."/>
            <person name="Boo S.M."/>
            <person name="Kim K.M."/>
            <person name="Shin Y."/>
            <person name="Jung M."/>
            <person name="Lee S.J."/>
            <person name="Yim H.S."/>
            <person name="Lee J.H."/>
            <person name="Bhattacharya D."/>
            <person name="Yoon H.S."/>
        </authorList>
    </citation>
    <scope>NUCLEOTIDE SEQUENCE [LARGE SCALE GENOMIC DNA]</scope>
    <source>
        <strain evidence="3 4">SKKU-2015</strain>
        <tissue evidence="3">Whole body</tissue>
    </source>
</reference>
<feature type="compositionally biased region" description="Basic and acidic residues" evidence="2">
    <location>
        <begin position="26"/>
        <end position="44"/>
    </location>
</feature>
<dbReference type="EMBL" id="NBIV01000007">
    <property type="protein sequence ID" value="PXF49183.1"/>
    <property type="molecule type" value="Genomic_DNA"/>
</dbReference>
<dbReference type="PANTHER" id="PTHR22895:SF0">
    <property type="entry name" value="ARMADILLO REPEAT-CONTAINING PROTEIN 6"/>
    <property type="match status" value="1"/>
</dbReference>
<feature type="compositionally biased region" description="Basic and acidic residues" evidence="2">
    <location>
        <begin position="121"/>
        <end position="134"/>
    </location>
</feature>
<sequence length="564" mass="61500">MRLLKREGSSASRWENHPEVPATNVVEHEVTVLPESQRRPDRPRLLSRTGTSSPVSPARSSDVLSTSTGGVSDLFHEELEIFEDSREPDTLASSSLGSRSSFRRSGRGFEPKSQPSSPAQHDNEFPRRHSEHRTSSSSIAALTSLMELARTPSALVDRARAQRRQTTKESVRERAKDFAKQLERSESAASAYSVISSLSDFAFAVVELTALLERQEALDDFGAFRKMVELQNTFIQHAGIQRIVCSVLGSLRIDESTGGLKIAMMLTVDTIVQSLRLHERDSGICKAGIRALTSLSNMNDVRSRIIPSCNAIGVAVECMELHAGDEGVQSDGTRFLSHASLHSETNKSQIAMHGGLRRAVRAALEFPASRVLHTHVSTILRNITVGRPDVVAQAEILNSVEALLDTLKLHGQASMTAVHALAALHHLTTSMETIKRIVRYQSWESVLMGTAKRHSGKATVQTLAMAVAGSVAAADGPTAQVKLAHAGAIKIALTAMHRFVNRSAVLFTGARLVKVLLVGFHNAMDEVKQCGGTERLLDILYCTVVTPTFVEERYSGYSDVFDNP</sequence>
<accession>A0A2V3J4E6</accession>
<dbReference type="AlphaFoldDB" id="A0A2V3J4E6"/>
<feature type="region of interest" description="Disordered" evidence="2">
    <location>
        <begin position="85"/>
        <end position="137"/>
    </location>
</feature>
<dbReference type="OrthoDB" id="10403360at2759"/>
<evidence type="ECO:0000313" key="4">
    <source>
        <dbReference type="Proteomes" id="UP000247409"/>
    </source>
</evidence>
<feature type="compositionally biased region" description="Basic and acidic residues" evidence="2">
    <location>
        <begin position="1"/>
        <end position="18"/>
    </location>
</feature>
<protein>
    <submittedName>
        <fullName evidence="3">Uncharacterized protein</fullName>
    </submittedName>
</protein>
<dbReference type="Gene3D" id="1.25.10.10">
    <property type="entry name" value="Leucine-rich Repeat Variant"/>
    <property type="match status" value="1"/>
</dbReference>
<keyword evidence="1" id="KW-0677">Repeat</keyword>
<evidence type="ECO:0000256" key="2">
    <source>
        <dbReference type="SAM" id="MobiDB-lite"/>
    </source>
</evidence>
<dbReference type="InterPro" id="IPR016024">
    <property type="entry name" value="ARM-type_fold"/>
</dbReference>
<evidence type="ECO:0000256" key="1">
    <source>
        <dbReference type="ARBA" id="ARBA00022737"/>
    </source>
</evidence>